<evidence type="ECO:0000313" key="1">
    <source>
        <dbReference type="EMBL" id="KAA1075384.1"/>
    </source>
</evidence>
<evidence type="ECO:0000313" key="2">
    <source>
        <dbReference type="Proteomes" id="UP000324748"/>
    </source>
</evidence>
<proteinExistence type="predicted"/>
<gene>
    <name evidence="1" type="ORF">PGT21_034564</name>
</gene>
<dbReference type="Proteomes" id="UP000324748">
    <property type="component" value="Unassembled WGS sequence"/>
</dbReference>
<dbReference type="OrthoDB" id="10522659at2759"/>
<keyword evidence="2" id="KW-1185">Reference proteome</keyword>
<sequence>MRPPQPETCDKFVIAGPVCTSTGRGIQPRINSKRFIRFYPGVVYPEDLIPYLPNYIPTTLFIYIVEMSKNTPNPTSSAPGISEWGQGSTPFGALLKYIPRLNRHERTHWSNPNNYSTLYPRNSQQAGFAAFTFASFCRRVRFATVRRALFSTNVKP</sequence>
<accession>A0A5B0MHB3</accession>
<name>A0A5B0MHB3_PUCGR</name>
<dbReference type="EMBL" id="VSWC01000157">
    <property type="protein sequence ID" value="KAA1075384.1"/>
    <property type="molecule type" value="Genomic_DNA"/>
</dbReference>
<protein>
    <submittedName>
        <fullName evidence="1">Uncharacterized protein</fullName>
    </submittedName>
</protein>
<dbReference type="AlphaFoldDB" id="A0A5B0MHB3"/>
<comment type="caution">
    <text evidence="1">The sequence shown here is derived from an EMBL/GenBank/DDBJ whole genome shotgun (WGS) entry which is preliminary data.</text>
</comment>
<organism evidence="1 2">
    <name type="scientific">Puccinia graminis f. sp. tritici</name>
    <dbReference type="NCBI Taxonomy" id="56615"/>
    <lineage>
        <taxon>Eukaryota</taxon>
        <taxon>Fungi</taxon>
        <taxon>Dikarya</taxon>
        <taxon>Basidiomycota</taxon>
        <taxon>Pucciniomycotina</taxon>
        <taxon>Pucciniomycetes</taxon>
        <taxon>Pucciniales</taxon>
        <taxon>Pucciniaceae</taxon>
        <taxon>Puccinia</taxon>
    </lineage>
</organism>
<reference evidence="1 2" key="1">
    <citation type="submission" date="2019-05" db="EMBL/GenBank/DDBJ databases">
        <title>Emergence of the Ug99 lineage of the wheat stem rust pathogen through somatic hybridization.</title>
        <authorList>
            <person name="Li F."/>
            <person name="Upadhyaya N.M."/>
            <person name="Sperschneider J."/>
            <person name="Matny O."/>
            <person name="Nguyen-Phuc H."/>
            <person name="Mago R."/>
            <person name="Raley C."/>
            <person name="Miller M.E."/>
            <person name="Silverstein K.A.T."/>
            <person name="Henningsen E."/>
            <person name="Hirsch C.D."/>
            <person name="Visser B."/>
            <person name="Pretorius Z.A."/>
            <person name="Steffenson B.J."/>
            <person name="Schwessinger B."/>
            <person name="Dodds P.N."/>
            <person name="Figueroa M."/>
        </authorList>
    </citation>
    <scope>NUCLEOTIDE SEQUENCE [LARGE SCALE GENOMIC DNA]</scope>
    <source>
        <strain evidence="1">21-0</strain>
    </source>
</reference>